<dbReference type="InterPro" id="IPR005174">
    <property type="entry name" value="KIB1-4_b-propeller"/>
</dbReference>
<evidence type="ECO:0000313" key="2">
    <source>
        <dbReference type="EMBL" id="KAG0519670.1"/>
    </source>
</evidence>
<evidence type="ECO:0000313" key="3">
    <source>
        <dbReference type="Proteomes" id="UP000807115"/>
    </source>
</evidence>
<accession>A0A921U6N2</accession>
<reference evidence="2" key="2">
    <citation type="submission" date="2020-10" db="EMBL/GenBank/DDBJ databases">
        <authorList>
            <person name="Cooper E.A."/>
            <person name="Brenton Z.W."/>
            <person name="Flinn B.S."/>
            <person name="Jenkins J."/>
            <person name="Shu S."/>
            <person name="Flowers D."/>
            <person name="Luo F."/>
            <person name="Wang Y."/>
            <person name="Xia P."/>
            <person name="Barry K."/>
            <person name="Daum C."/>
            <person name="Lipzen A."/>
            <person name="Yoshinaga Y."/>
            <person name="Schmutz J."/>
            <person name="Saski C."/>
            <person name="Vermerris W."/>
            <person name="Kresovich S."/>
        </authorList>
    </citation>
    <scope>NUCLEOTIDE SEQUENCE</scope>
</reference>
<comment type="caution">
    <text evidence="2">The sequence shown here is derived from an EMBL/GenBank/DDBJ whole genome shotgun (WGS) entry which is preliminary data.</text>
</comment>
<name>A0A921U6N2_SORBI</name>
<dbReference type="Proteomes" id="UP000807115">
    <property type="component" value="Chromosome 8"/>
</dbReference>
<feature type="domain" description="KIB1-4 beta-propeller" evidence="1">
    <location>
        <begin position="123"/>
        <end position="219"/>
    </location>
</feature>
<evidence type="ECO:0000259" key="1">
    <source>
        <dbReference type="Pfam" id="PF03478"/>
    </source>
</evidence>
<dbReference type="AlphaFoldDB" id="A0A921U6N2"/>
<reference evidence="2" key="1">
    <citation type="journal article" date="2019" name="BMC Genomics">
        <title>A new reference genome for Sorghum bicolor reveals high levels of sequence similarity between sweet and grain genotypes: implications for the genetics of sugar metabolism.</title>
        <authorList>
            <person name="Cooper E.A."/>
            <person name="Brenton Z.W."/>
            <person name="Flinn B.S."/>
            <person name="Jenkins J."/>
            <person name="Shu S."/>
            <person name="Flowers D."/>
            <person name="Luo F."/>
            <person name="Wang Y."/>
            <person name="Xia P."/>
            <person name="Barry K."/>
            <person name="Daum C."/>
            <person name="Lipzen A."/>
            <person name="Yoshinaga Y."/>
            <person name="Schmutz J."/>
            <person name="Saski C."/>
            <person name="Vermerris W."/>
            <person name="Kresovich S."/>
        </authorList>
    </citation>
    <scope>NUCLEOTIDE SEQUENCE</scope>
</reference>
<proteinExistence type="predicted"/>
<dbReference type="PANTHER" id="PTHR33127">
    <property type="entry name" value="TRANSMEMBRANE PROTEIN"/>
    <property type="match status" value="1"/>
</dbReference>
<dbReference type="Pfam" id="PF03478">
    <property type="entry name" value="Beta-prop_KIB1-4"/>
    <property type="match status" value="1"/>
</dbReference>
<dbReference type="PANTHER" id="PTHR33127:SF33">
    <property type="entry name" value="DUF295 DOMAIN-CONTAINING PROTEIN"/>
    <property type="match status" value="1"/>
</dbReference>
<sequence length="249" mass="28415">MEEEHADDATKLGSSMSSCLPLLVFQHRYHGQEDDDEDVDNEMLMFSISQQSLHKNMGAWPSSHIIITEEHEISYHSRCMLSHKDPNHPGCVVVLFSYETPDFWYSHTAGDGGDNSSNNWRYYSQWLVEWQDQLFVVTIGFVAFNPNNIGGIEVHRMDFSSSTQDCWSRVHDIGDVVFLLEDANIAASACPASALGLKANQIFFMKNFMDDDGDLCIFDLETNSQEITQVHNRQDLILCRKPFWIVPPT</sequence>
<organism evidence="2 3">
    <name type="scientific">Sorghum bicolor</name>
    <name type="common">Sorghum</name>
    <name type="synonym">Sorghum vulgare</name>
    <dbReference type="NCBI Taxonomy" id="4558"/>
    <lineage>
        <taxon>Eukaryota</taxon>
        <taxon>Viridiplantae</taxon>
        <taxon>Streptophyta</taxon>
        <taxon>Embryophyta</taxon>
        <taxon>Tracheophyta</taxon>
        <taxon>Spermatophyta</taxon>
        <taxon>Magnoliopsida</taxon>
        <taxon>Liliopsida</taxon>
        <taxon>Poales</taxon>
        <taxon>Poaceae</taxon>
        <taxon>PACMAD clade</taxon>
        <taxon>Panicoideae</taxon>
        <taxon>Andropogonodae</taxon>
        <taxon>Andropogoneae</taxon>
        <taxon>Sorghinae</taxon>
        <taxon>Sorghum</taxon>
    </lineage>
</organism>
<gene>
    <name evidence="2" type="ORF">BDA96_08G007000</name>
</gene>
<dbReference type="Gramene" id="EES16498">
    <property type="protein sequence ID" value="EES16498"/>
    <property type="gene ID" value="SORBI_3008G006601"/>
</dbReference>
<protein>
    <recommendedName>
        <fullName evidence="1">KIB1-4 beta-propeller domain-containing protein</fullName>
    </recommendedName>
</protein>
<dbReference type="EMBL" id="CM027687">
    <property type="protein sequence ID" value="KAG0519670.1"/>
    <property type="molecule type" value="Genomic_DNA"/>
</dbReference>